<gene>
    <name evidence="2" type="ORF">EFY87_13110</name>
</gene>
<organism evidence="2 3">
    <name type="scientific">Flexivirga caeni</name>
    <dbReference type="NCBI Taxonomy" id="2294115"/>
    <lineage>
        <taxon>Bacteria</taxon>
        <taxon>Bacillati</taxon>
        <taxon>Actinomycetota</taxon>
        <taxon>Actinomycetes</taxon>
        <taxon>Micrococcales</taxon>
        <taxon>Dermacoccaceae</taxon>
        <taxon>Flexivirga</taxon>
    </lineage>
</organism>
<dbReference type="InterPro" id="IPR051540">
    <property type="entry name" value="S-2-haloacid_dehalogenase"/>
</dbReference>
<sequence>MGALTVTNYRPKYVSFDCYGTLINYEIDSATRKVVRGQISDEDWPAFRNSFSKYRYDQVMGDYYPYRQVLQDAYDRVCRAWQIESDPTAGEQFGEAVLSWGPHVDVPAPLAKMAERYQLVIISNADTAFLDVSVPRLGAPFHAVYTAEQAGFYKPRYQAFEYMVEQLNASPDDFLHVSSHTRYDLMPAHDLGFRNLVMLNRNYDPPAHSYGYVDVASLDELNQMLGID</sequence>
<dbReference type="NCBIfam" id="TIGR01493">
    <property type="entry name" value="HAD-SF-IA-v2"/>
    <property type="match status" value="1"/>
</dbReference>
<dbReference type="NCBIfam" id="TIGR01428">
    <property type="entry name" value="HAD_type_II"/>
    <property type="match status" value="1"/>
</dbReference>
<dbReference type="SFLD" id="SFLDG01129">
    <property type="entry name" value="C1.5:_HAD__Beta-PGM__Phosphata"/>
    <property type="match status" value="1"/>
</dbReference>
<protein>
    <submittedName>
        <fullName evidence="2">Haloacid dehalogenase type II</fullName>
    </submittedName>
</protein>
<dbReference type="OrthoDB" id="3774052at2"/>
<dbReference type="Gene3D" id="3.40.50.1000">
    <property type="entry name" value="HAD superfamily/HAD-like"/>
    <property type="match status" value="1"/>
</dbReference>
<dbReference type="Gene3D" id="1.10.150.750">
    <property type="match status" value="1"/>
</dbReference>
<dbReference type="InterPro" id="IPR006328">
    <property type="entry name" value="2-HAD"/>
</dbReference>
<comment type="caution">
    <text evidence="2">The sequence shown here is derived from an EMBL/GenBank/DDBJ whole genome shotgun (WGS) entry which is preliminary data.</text>
</comment>
<dbReference type="PANTHER" id="PTHR43316">
    <property type="entry name" value="HYDROLASE, HALOACID DELAHOGENASE-RELATED"/>
    <property type="match status" value="1"/>
</dbReference>
<keyword evidence="1" id="KW-0378">Hydrolase</keyword>
<dbReference type="InterPro" id="IPR006439">
    <property type="entry name" value="HAD-SF_hydro_IA"/>
</dbReference>
<dbReference type="GO" id="GO:0019120">
    <property type="term" value="F:hydrolase activity, acting on acid halide bonds, in C-halide compounds"/>
    <property type="evidence" value="ECO:0007669"/>
    <property type="project" value="InterPro"/>
</dbReference>
<accession>A0A3M9M5Q6</accession>
<dbReference type="SUPFAM" id="SSF56784">
    <property type="entry name" value="HAD-like"/>
    <property type="match status" value="1"/>
</dbReference>
<dbReference type="Proteomes" id="UP000271678">
    <property type="component" value="Unassembled WGS sequence"/>
</dbReference>
<reference evidence="2 3" key="1">
    <citation type="submission" date="2018-11" db="EMBL/GenBank/DDBJ databases">
        <title>Draft genome of Simplicispira Flexivirga sp. BO-16.</title>
        <authorList>
            <person name="Im W.T."/>
        </authorList>
    </citation>
    <scope>NUCLEOTIDE SEQUENCE [LARGE SCALE GENOMIC DNA]</scope>
    <source>
        <strain evidence="2 3">BO-16</strain>
    </source>
</reference>
<evidence type="ECO:0000313" key="2">
    <source>
        <dbReference type="EMBL" id="RNI20846.1"/>
    </source>
</evidence>
<dbReference type="EMBL" id="RJJQ01000014">
    <property type="protein sequence ID" value="RNI20846.1"/>
    <property type="molecule type" value="Genomic_DNA"/>
</dbReference>
<evidence type="ECO:0000256" key="1">
    <source>
        <dbReference type="ARBA" id="ARBA00022801"/>
    </source>
</evidence>
<dbReference type="PANTHER" id="PTHR43316:SF9">
    <property type="entry name" value="ACID DEHALOGENASE, PUTATIVE (AFU_ORTHOLOGUE AFUA_6G14460)-RELATED"/>
    <property type="match status" value="1"/>
</dbReference>
<dbReference type="AlphaFoldDB" id="A0A3M9M5Q6"/>
<keyword evidence="3" id="KW-1185">Reference proteome</keyword>
<dbReference type="SFLD" id="SFLDS00003">
    <property type="entry name" value="Haloacid_Dehalogenase"/>
    <property type="match status" value="1"/>
</dbReference>
<dbReference type="Pfam" id="PF00702">
    <property type="entry name" value="Hydrolase"/>
    <property type="match status" value="1"/>
</dbReference>
<dbReference type="InterPro" id="IPR023214">
    <property type="entry name" value="HAD_sf"/>
</dbReference>
<evidence type="ECO:0000313" key="3">
    <source>
        <dbReference type="Proteomes" id="UP000271678"/>
    </source>
</evidence>
<name>A0A3M9M5Q6_9MICO</name>
<proteinExistence type="predicted"/>
<dbReference type="NCBIfam" id="TIGR01549">
    <property type="entry name" value="HAD-SF-IA-v1"/>
    <property type="match status" value="1"/>
</dbReference>
<dbReference type="InterPro" id="IPR036412">
    <property type="entry name" value="HAD-like_sf"/>
</dbReference>